<evidence type="ECO:0000313" key="3">
    <source>
        <dbReference type="Proteomes" id="UP000027222"/>
    </source>
</evidence>
<feature type="signal peptide" evidence="1">
    <location>
        <begin position="1"/>
        <end position="19"/>
    </location>
</feature>
<evidence type="ECO:0008006" key="4">
    <source>
        <dbReference type="Google" id="ProtNLM"/>
    </source>
</evidence>
<evidence type="ECO:0000256" key="1">
    <source>
        <dbReference type="SAM" id="SignalP"/>
    </source>
</evidence>
<sequence length="74" mass="8562">MVPFLLLFVCGVFLSDINRLGTEYTPATITRYDIRDQLRLLVLLHVHSIHLAEACYLSRLVPSRQYNLDLVITM</sequence>
<keyword evidence="3" id="KW-1185">Reference proteome</keyword>
<dbReference type="HOGENOM" id="CLU_2688005_0_0_1"/>
<keyword evidence="1" id="KW-0732">Signal</keyword>
<accession>A0A067SNG0</accession>
<organism evidence="2 3">
    <name type="scientific">Galerina marginata (strain CBS 339.88)</name>
    <dbReference type="NCBI Taxonomy" id="685588"/>
    <lineage>
        <taxon>Eukaryota</taxon>
        <taxon>Fungi</taxon>
        <taxon>Dikarya</taxon>
        <taxon>Basidiomycota</taxon>
        <taxon>Agaricomycotina</taxon>
        <taxon>Agaricomycetes</taxon>
        <taxon>Agaricomycetidae</taxon>
        <taxon>Agaricales</taxon>
        <taxon>Agaricineae</taxon>
        <taxon>Strophariaceae</taxon>
        <taxon>Galerina</taxon>
    </lineage>
</organism>
<name>A0A067SNG0_GALM3</name>
<feature type="chain" id="PRO_5001648523" description="Secreted protein" evidence="1">
    <location>
        <begin position="20"/>
        <end position="74"/>
    </location>
</feature>
<reference evidence="3" key="1">
    <citation type="journal article" date="2014" name="Proc. Natl. Acad. Sci. U.S.A.">
        <title>Extensive sampling of basidiomycete genomes demonstrates inadequacy of the white-rot/brown-rot paradigm for wood decay fungi.</title>
        <authorList>
            <person name="Riley R."/>
            <person name="Salamov A.A."/>
            <person name="Brown D.W."/>
            <person name="Nagy L.G."/>
            <person name="Floudas D."/>
            <person name="Held B.W."/>
            <person name="Levasseur A."/>
            <person name="Lombard V."/>
            <person name="Morin E."/>
            <person name="Otillar R."/>
            <person name="Lindquist E.A."/>
            <person name="Sun H."/>
            <person name="LaButti K.M."/>
            <person name="Schmutz J."/>
            <person name="Jabbour D."/>
            <person name="Luo H."/>
            <person name="Baker S.E."/>
            <person name="Pisabarro A.G."/>
            <person name="Walton J.D."/>
            <person name="Blanchette R.A."/>
            <person name="Henrissat B."/>
            <person name="Martin F."/>
            <person name="Cullen D."/>
            <person name="Hibbett D.S."/>
            <person name="Grigoriev I.V."/>
        </authorList>
    </citation>
    <scope>NUCLEOTIDE SEQUENCE [LARGE SCALE GENOMIC DNA]</scope>
    <source>
        <strain evidence="3">CBS 339.88</strain>
    </source>
</reference>
<proteinExistence type="predicted"/>
<dbReference type="AlphaFoldDB" id="A0A067SNG0"/>
<evidence type="ECO:0000313" key="2">
    <source>
        <dbReference type="EMBL" id="KDR68323.1"/>
    </source>
</evidence>
<dbReference type="Proteomes" id="UP000027222">
    <property type="component" value="Unassembled WGS sequence"/>
</dbReference>
<dbReference type="EMBL" id="KL142409">
    <property type="protein sequence ID" value="KDR68323.1"/>
    <property type="molecule type" value="Genomic_DNA"/>
</dbReference>
<gene>
    <name evidence="2" type="ORF">GALMADRAFT_231490</name>
</gene>
<protein>
    <recommendedName>
        <fullName evidence="4">Secreted protein</fullName>
    </recommendedName>
</protein>